<gene>
    <name evidence="4" type="ORF">Cph01nite_28380</name>
</gene>
<dbReference type="Gene3D" id="2.60.200.20">
    <property type="match status" value="1"/>
</dbReference>
<protein>
    <recommendedName>
        <fullName evidence="3">FHA domain-containing protein</fullName>
    </recommendedName>
</protein>
<evidence type="ECO:0000256" key="2">
    <source>
        <dbReference type="SAM" id="MobiDB-lite"/>
    </source>
</evidence>
<sequence>MSVVCPDGHASASTDYCDVCGAPIGSSAAGGASTGPSTAAVPTPSTCPHCGSPAAQAALFCENCGYDFTTGATPVAAPRAASLDLGSGVAPLPVPSTDPHDPSPDPLEAPAAVAAPVPGAPSTAGADTTGPLAPPPPGADAWVAELWVDPDWYAAQQAEDPMPSVGLPVLIPLRERSVLVGRPSASRNIRPQVDAGADSGVSRRHCQLNTDGHRWWVEDLQSSNGTFVARVGEALPDDPIPAGQRHELQDGDRLYLGSWTRLVVRRALPGEV</sequence>
<accession>A0ABQ4DQ67</accession>
<proteinExistence type="predicted"/>
<dbReference type="InterPro" id="IPR000253">
    <property type="entry name" value="FHA_dom"/>
</dbReference>
<name>A0ABQ4DQ67_9CELL</name>
<feature type="domain" description="FHA" evidence="3">
    <location>
        <begin position="178"/>
        <end position="228"/>
    </location>
</feature>
<dbReference type="PROSITE" id="PS50006">
    <property type="entry name" value="FHA_DOMAIN"/>
    <property type="match status" value="1"/>
</dbReference>
<dbReference type="InterPro" id="IPR008984">
    <property type="entry name" value="SMAD_FHA_dom_sf"/>
</dbReference>
<keyword evidence="1" id="KW-0597">Phosphoprotein</keyword>
<feature type="region of interest" description="Disordered" evidence="2">
    <location>
        <begin position="88"/>
        <end position="138"/>
    </location>
</feature>
<evidence type="ECO:0000313" key="4">
    <source>
        <dbReference type="EMBL" id="GIG41076.1"/>
    </source>
</evidence>
<organism evidence="4 5">
    <name type="scientific">Cellulomonas phragmiteti</name>
    <dbReference type="NCBI Taxonomy" id="478780"/>
    <lineage>
        <taxon>Bacteria</taxon>
        <taxon>Bacillati</taxon>
        <taxon>Actinomycetota</taxon>
        <taxon>Actinomycetes</taxon>
        <taxon>Micrococcales</taxon>
        <taxon>Cellulomonadaceae</taxon>
        <taxon>Cellulomonas</taxon>
    </lineage>
</organism>
<comment type="caution">
    <text evidence="4">The sequence shown here is derived from an EMBL/GenBank/DDBJ whole genome shotgun (WGS) entry which is preliminary data.</text>
</comment>
<feature type="compositionally biased region" description="Low complexity" evidence="2">
    <location>
        <begin position="109"/>
        <end position="131"/>
    </location>
</feature>
<evidence type="ECO:0000259" key="3">
    <source>
        <dbReference type="PROSITE" id="PS50006"/>
    </source>
</evidence>
<evidence type="ECO:0000256" key="1">
    <source>
        <dbReference type="ARBA" id="ARBA00022553"/>
    </source>
</evidence>
<dbReference type="SUPFAM" id="SSF49879">
    <property type="entry name" value="SMAD/FHA domain"/>
    <property type="match status" value="1"/>
</dbReference>
<evidence type="ECO:0000313" key="5">
    <source>
        <dbReference type="Proteomes" id="UP000614741"/>
    </source>
</evidence>
<reference evidence="4 5" key="1">
    <citation type="submission" date="2021-01" db="EMBL/GenBank/DDBJ databases">
        <title>Whole genome shotgun sequence of Cellulomonas phragmiteti NBRC 110785.</title>
        <authorList>
            <person name="Komaki H."/>
            <person name="Tamura T."/>
        </authorList>
    </citation>
    <scope>NUCLEOTIDE SEQUENCE [LARGE SCALE GENOMIC DNA]</scope>
    <source>
        <strain evidence="4 5">NBRC 110785</strain>
    </source>
</reference>
<dbReference type="RefSeq" id="WP_203675343.1">
    <property type="nucleotide sequence ID" value="NZ_BONP01000019.1"/>
</dbReference>
<dbReference type="EMBL" id="BONP01000019">
    <property type="protein sequence ID" value="GIG41076.1"/>
    <property type="molecule type" value="Genomic_DNA"/>
</dbReference>
<keyword evidence="5" id="KW-1185">Reference proteome</keyword>
<dbReference type="Pfam" id="PF00498">
    <property type="entry name" value="FHA"/>
    <property type="match status" value="1"/>
</dbReference>
<dbReference type="CDD" id="cd00060">
    <property type="entry name" value="FHA"/>
    <property type="match status" value="1"/>
</dbReference>
<dbReference type="SMART" id="SM00240">
    <property type="entry name" value="FHA"/>
    <property type="match status" value="1"/>
</dbReference>
<dbReference type="Proteomes" id="UP000614741">
    <property type="component" value="Unassembled WGS sequence"/>
</dbReference>